<dbReference type="CDD" id="cd11045">
    <property type="entry name" value="CYP136-like"/>
    <property type="match status" value="1"/>
</dbReference>
<dbReference type="InterPro" id="IPR002403">
    <property type="entry name" value="Cyt_P450_E_grp-IV"/>
</dbReference>
<dbReference type="GO" id="GO:0005506">
    <property type="term" value="F:iron ion binding"/>
    <property type="evidence" value="ECO:0007669"/>
    <property type="project" value="InterPro"/>
</dbReference>
<reference evidence="12 13" key="1">
    <citation type="submission" date="2016-10" db="EMBL/GenBank/DDBJ databases">
        <authorList>
            <person name="Varghese N."/>
            <person name="Submissions S."/>
        </authorList>
    </citation>
    <scope>NUCLEOTIDE SEQUENCE [LARGE SCALE GENOMIC DNA]</scope>
    <source>
        <strain evidence="13">ATCC 20501</strain>
        <strain evidence="11 12">CGMCC 4.3529</strain>
    </source>
</reference>
<keyword evidence="4 8" id="KW-0479">Metal-binding</keyword>
<keyword evidence="7 9" id="KW-0503">Monooxygenase</keyword>
<keyword evidence="5 9" id="KW-0560">Oxidoreductase</keyword>
<sequence length="469" mass="52743">MATRTLVRQLQSTIYRAEQMTPVRPLAMPPPGSGLKPVFGNPGLPVIGHTVTVLTDLLEASRRRYAEFGPVSWGVTLGAKTVTVIGPDALEALATNRDKAFGNEGFYDYLIGPFFRRGILLLDFDEHLHHRRIMQRAFTRDRLNGYLDVMTPAIERALAQWRPIERFPVYTASKRLTLDLATEVFVGERPGAEADQLSRAFVAAVHGGHALVRADVPGGTWARGLRARRFLENYFRERIPAKRAGSGQDLFSVLCRAQSDDGDSYSDEDVVNHMIFALMAAHDTSTITLAMTAHHLGKHPEWQDRVREESLALGKPAIEYGDLERLPALDMVVKESMRINAPVGGLFRETVKDTEILGHYIPAGTKVAGQVYATQRMPEWWTNPDVFDPERFAEHRREDKTHRYAWAPFGGGAHKCIGMHFGVMEVKAILHQLLLRYRWKVSPDYEPPMRYGTGPMPTDGLPINLTRIR</sequence>
<dbReference type="Proteomes" id="UP000236729">
    <property type="component" value="Unassembled WGS sequence"/>
</dbReference>
<evidence type="ECO:0000313" key="12">
    <source>
        <dbReference type="Proteomes" id="UP000199690"/>
    </source>
</evidence>
<evidence type="ECO:0000256" key="3">
    <source>
        <dbReference type="ARBA" id="ARBA00022617"/>
    </source>
</evidence>
<comment type="similarity">
    <text evidence="2 9">Belongs to the cytochrome P450 family.</text>
</comment>
<comment type="cofactor">
    <cofactor evidence="1 8">
        <name>heme</name>
        <dbReference type="ChEBI" id="CHEBI:30413"/>
    </cofactor>
</comment>
<dbReference type="Gene3D" id="1.10.630.10">
    <property type="entry name" value="Cytochrome P450"/>
    <property type="match status" value="1"/>
</dbReference>
<keyword evidence="6 8" id="KW-0408">Iron</keyword>
<dbReference type="RefSeq" id="WP_235863713.1">
    <property type="nucleotide sequence ID" value="NZ_FNVB01000006.1"/>
</dbReference>
<evidence type="ECO:0000256" key="1">
    <source>
        <dbReference type="ARBA" id="ARBA00001971"/>
    </source>
</evidence>
<evidence type="ECO:0000256" key="5">
    <source>
        <dbReference type="ARBA" id="ARBA00023002"/>
    </source>
</evidence>
<dbReference type="PANTHER" id="PTHR24286">
    <property type="entry name" value="CYTOCHROME P450 26"/>
    <property type="match status" value="1"/>
</dbReference>
<dbReference type="SUPFAM" id="SSF48264">
    <property type="entry name" value="Cytochrome P450"/>
    <property type="match status" value="1"/>
</dbReference>
<dbReference type="PROSITE" id="PS00086">
    <property type="entry name" value="CYTOCHROME_P450"/>
    <property type="match status" value="1"/>
</dbReference>
<name>A0A1H6DEL2_9PSEU</name>
<dbReference type="GO" id="GO:0020037">
    <property type="term" value="F:heme binding"/>
    <property type="evidence" value="ECO:0007669"/>
    <property type="project" value="InterPro"/>
</dbReference>
<dbReference type="PRINTS" id="PR00465">
    <property type="entry name" value="EP450IV"/>
</dbReference>
<keyword evidence="12" id="KW-1185">Reference proteome</keyword>
<dbReference type="EMBL" id="FOME01000010">
    <property type="protein sequence ID" value="SFE32938.1"/>
    <property type="molecule type" value="Genomic_DNA"/>
</dbReference>
<evidence type="ECO:0000256" key="4">
    <source>
        <dbReference type="ARBA" id="ARBA00022723"/>
    </source>
</evidence>
<dbReference type="InterPro" id="IPR017972">
    <property type="entry name" value="Cyt_P450_CS"/>
</dbReference>
<gene>
    <name evidence="10" type="ORF">SAMN02982929_04306</name>
    <name evidence="11" type="ORF">SAMN05216506_110223</name>
</gene>
<dbReference type="Pfam" id="PF00067">
    <property type="entry name" value="p450"/>
    <property type="match status" value="1"/>
</dbReference>
<evidence type="ECO:0000256" key="6">
    <source>
        <dbReference type="ARBA" id="ARBA00023004"/>
    </source>
</evidence>
<dbReference type="InterPro" id="IPR036396">
    <property type="entry name" value="Cyt_P450_sf"/>
</dbReference>
<dbReference type="EMBL" id="FNVB01000006">
    <property type="protein sequence ID" value="SEG83690.1"/>
    <property type="molecule type" value="Genomic_DNA"/>
</dbReference>
<accession>A0A1H6DEL2</accession>
<dbReference type="InterPro" id="IPR001128">
    <property type="entry name" value="Cyt_P450"/>
</dbReference>
<proteinExistence type="inferred from homology"/>
<evidence type="ECO:0000256" key="8">
    <source>
        <dbReference type="PIRSR" id="PIRSR602403-1"/>
    </source>
</evidence>
<dbReference type="GO" id="GO:0004497">
    <property type="term" value="F:monooxygenase activity"/>
    <property type="evidence" value="ECO:0007669"/>
    <property type="project" value="UniProtKB-KW"/>
</dbReference>
<dbReference type="GO" id="GO:0016705">
    <property type="term" value="F:oxidoreductase activity, acting on paired donors, with incorporation or reduction of molecular oxygen"/>
    <property type="evidence" value="ECO:0007669"/>
    <property type="project" value="InterPro"/>
</dbReference>
<dbReference type="PANTHER" id="PTHR24286:SF24">
    <property type="entry name" value="LANOSTEROL 14-ALPHA DEMETHYLASE"/>
    <property type="match status" value="1"/>
</dbReference>
<organism evidence="10 13">
    <name type="scientific">Saccharopolyspora kobensis</name>
    <dbReference type="NCBI Taxonomy" id="146035"/>
    <lineage>
        <taxon>Bacteria</taxon>
        <taxon>Bacillati</taxon>
        <taxon>Actinomycetota</taxon>
        <taxon>Actinomycetes</taxon>
        <taxon>Pseudonocardiales</taxon>
        <taxon>Pseudonocardiaceae</taxon>
        <taxon>Saccharopolyspora</taxon>
    </lineage>
</organism>
<protein>
    <submittedName>
        <fullName evidence="10">Cytochrome P450</fullName>
    </submittedName>
</protein>
<feature type="binding site" description="axial binding residue" evidence="8">
    <location>
        <position position="416"/>
    </location>
    <ligand>
        <name>heme</name>
        <dbReference type="ChEBI" id="CHEBI:30413"/>
    </ligand>
    <ligandPart>
        <name>Fe</name>
        <dbReference type="ChEBI" id="CHEBI:18248"/>
    </ligandPart>
</feature>
<evidence type="ECO:0000256" key="7">
    <source>
        <dbReference type="ARBA" id="ARBA00023033"/>
    </source>
</evidence>
<dbReference type="Proteomes" id="UP000199690">
    <property type="component" value="Unassembled WGS sequence"/>
</dbReference>
<reference evidence="10" key="2">
    <citation type="submission" date="2016-10" db="EMBL/GenBank/DDBJ databases">
        <authorList>
            <person name="de Groot N.N."/>
        </authorList>
    </citation>
    <scope>NUCLEOTIDE SEQUENCE [LARGE SCALE GENOMIC DNA]</scope>
    <source>
        <strain evidence="10">ATCC 20501</strain>
    </source>
</reference>
<dbReference type="AlphaFoldDB" id="A0A1H6DEL2"/>
<evidence type="ECO:0000313" key="11">
    <source>
        <dbReference type="EMBL" id="SFE32938.1"/>
    </source>
</evidence>
<evidence type="ECO:0000256" key="9">
    <source>
        <dbReference type="RuleBase" id="RU000461"/>
    </source>
</evidence>
<evidence type="ECO:0000313" key="13">
    <source>
        <dbReference type="Proteomes" id="UP000236729"/>
    </source>
</evidence>
<evidence type="ECO:0000256" key="2">
    <source>
        <dbReference type="ARBA" id="ARBA00010617"/>
    </source>
</evidence>
<dbReference type="GO" id="GO:0016125">
    <property type="term" value="P:sterol metabolic process"/>
    <property type="evidence" value="ECO:0007669"/>
    <property type="project" value="TreeGrafter"/>
</dbReference>
<evidence type="ECO:0000313" key="10">
    <source>
        <dbReference type="EMBL" id="SEG83690.1"/>
    </source>
</evidence>
<accession>A0A1I1ZNL4</accession>
<dbReference type="SMR" id="A0A1H6DEL2"/>
<dbReference type="PRINTS" id="PR00385">
    <property type="entry name" value="P450"/>
</dbReference>
<keyword evidence="3 8" id="KW-0349">Heme</keyword>